<dbReference type="NCBIfam" id="NF045476">
    <property type="entry name" value="Opp4C"/>
    <property type="match status" value="1"/>
</dbReference>
<comment type="caution">
    <text evidence="9">The sequence shown here is derived from an EMBL/GenBank/DDBJ whole genome shotgun (WGS) entry which is preliminary data.</text>
</comment>
<feature type="transmembrane region" description="Helical" evidence="7">
    <location>
        <begin position="162"/>
        <end position="181"/>
    </location>
</feature>
<comment type="similarity">
    <text evidence="7">Belongs to the binding-protein-dependent transport system permease family.</text>
</comment>
<dbReference type="Pfam" id="PF12911">
    <property type="entry name" value="OppC_N"/>
    <property type="match status" value="1"/>
</dbReference>
<feature type="transmembrane region" description="Helical" evidence="7">
    <location>
        <begin position="212"/>
        <end position="233"/>
    </location>
</feature>
<dbReference type="eggNOG" id="COG1173">
    <property type="taxonomic scope" value="Bacteria"/>
</dbReference>
<keyword evidence="3" id="KW-1003">Cell membrane</keyword>
<evidence type="ECO:0000256" key="4">
    <source>
        <dbReference type="ARBA" id="ARBA00022692"/>
    </source>
</evidence>
<dbReference type="InterPro" id="IPR025966">
    <property type="entry name" value="OppC_N"/>
</dbReference>
<evidence type="ECO:0000256" key="5">
    <source>
        <dbReference type="ARBA" id="ARBA00022989"/>
    </source>
</evidence>
<dbReference type="CDD" id="cd06261">
    <property type="entry name" value="TM_PBP2"/>
    <property type="match status" value="1"/>
</dbReference>
<reference evidence="9 10" key="1">
    <citation type="submission" date="2016-06" db="EMBL/GenBank/DDBJ databases">
        <authorList>
            <person name="Kjaerup R.B."/>
            <person name="Dalgaard T.S."/>
            <person name="Juul-Madsen H.R."/>
        </authorList>
    </citation>
    <scope>NUCLEOTIDE SEQUENCE [LARGE SCALE GENOMIC DNA]</scope>
    <source>
        <strain evidence="9 10">373-A1</strain>
    </source>
</reference>
<feature type="domain" description="ABC transmembrane type-1" evidence="8">
    <location>
        <begin position="92"/>
        <end position="290"/>
    </location>
</feature>
<sequence>MDESNVDKKDATSYEIESPGKLIIRRLKQNKFAMIGLALLIFMFIFSFIGPLLSPYGYNDRSALIKAAPSLKHWFGTDYLGRDVLTRVMVGGRISIAVGVVSVVISVVVGTLIGSIAGYYGGKIDYFLMAFTDIFLSIPFLPIVILMGSMLSDLKVNPNMRIVALMFMLGLLSWPSIARLVRGEILSLREQEFMQATESLGLKDTRKILKHLIPNVIPTIIVNATLGVASAILTESALSYLGMGVVEPTPSWGNMISASNKAIDLQKRPWLWMPPGACMVITVMAVNLFGDALRDALDPKKRR</sequence>
<evidence type="ECO:0000313" key="10">
    <source>
        <dbReference type="Proteomes" id="UP000092714"/>
    </source>
</evidence>
<proteinExistence type="inferred from homology"/>
<evidence type="ECO:0000256" key="6">
    <source>
        <dbReference type="ARBA" id="ARBA00023136"/>
    </source>
</evidence>
<dbReference type="InterPro" id="IPR035906">
    <property type="entry name" value="MetI-like_sf"/>
</dbReference>
<dbReference type="PANTHER" id="PTHR43386">
    <property type="entry name" value="OLIGOPEPTIDE TRANSPORT SYSTEM PERMEASE PROTEIN APPC"/>
    <property type="match status" value="1"/>
</dbReference>
<feature type="transmembrane region" description="Helical" evidence="7">
    <location>
        <begin position="126"/>
        <end position="150"/>
    </location>
</feature>
<dbReference type="Proteomes" id="UP000092714">
    <property type="component" value="Unassembled WGS sequence"/>
</dbReference>
<keyword evidence="10" id="KW-1185">Reference proteome</keyword>
<evidence type="ECO:0000259" key="8">
    <source>
        <dbReference type="PROSITE" id="PS50928"/>
    </source>
</evidence>
<keyword evidence="5 7" id="KW-1133">Transmembrane helix</keyword>
<keyword evidence="6 7" id="KW-0472">Membrane</keyword>
<evidence type="ECO:0000256" key="2">
    <source>
        <dbReference type="ARBA" id="ARBA00022448"/>
    </source>
</evidence>
<dbReference type="Pfam" id="PF00528">
    <property type="entry name" value="BPD_transp_1"/>
    <property type="match status" value="1"/>
</dbReference>
<name>A0A1B8RNM1_9CLOT</name>
<dbReference type="GO" id="GO:0005886">
    <property type="term" value="C:plasma membrane"/>
    <property type="evidence" value="ECO:0007669"/>
    <property type="project" value="UniProtKB-SubCell"/>
</dbReference>
<accession>A0A1B8RNM1</accession>
<comment type="subcellular location">
    <subcellularLocation>
        <location evidence="1 7">Cell membrane</location>
        <topology evidence="1 7">Multi-pass membrane protein</topology>
    </subcellularLocation>
</comment>
<evidence type="ECO:0000256" key="1">
    <source>
        <dbReference type="ARBA" id="ARBA00004651"/>
    </source>
</evidence>
<evidence type="ECO:0000256" key="7">
    <source>
        <dbReference type="RuleBase" id="RU363032"/>
    </source>
</evidence>
<dbReference type="InterPro" id="IPR053523">
    <property type="entry name" value="Oligopeptide_permease_AppC"/>
</dbReference>
<evidence type="ECO:0000313" key="9">
    <source>
        <dbReference type="EMBL" id="OBY10356.1"/>
    </source>
</evidence>
<dbReference type="InterPro" id="IPR000515">
    <property type="entry name" value="MetI-like"/>
</dbReference>
<gene>
    <name evidence="9" type="ORF">CP373A1_11310</name>
</gene>
<dbReference type="EMBL" id="MAPZ01000021">
    <property type="protein sequence ID" value="OBY10356.1"/>
    <property type="molecule type" value="Genomic_DNA"/>
</dbReference>
<dbReference type="GO" id="GO:0055085">
    <property type="term" value="P:transmembrane transport"/>
    <property type="evidence" value="ECO:0007669"/>
    <property type="project" value="InterPro"/>
</dbReference>
<feature type="transmembrane region" description="Helical" evidence="7">
    <location>
        <begin position="32"/>
        <end position="53"/>
    </location>
</feature>
<organism evidence="9 10">
    <name type="scientific">Clostridium paraputrificum</name>
    <dbReference type="NCBI Taxonomy" id="29363"/>
    <lineage>
        <taxon>Bacteria</taxon>
        <taxon>Bacillati</taxon>
        <taxon>Bacillota</taxon>
        <taxon>Clostridia</taxon>
        <taxon>Eubacteriales</taxon>
        <taxon>Clostridiaceae</taxon>
        <taxon>Clostridium</taxon>
    </lineage>
</organism>
<dbReference type="PROSITE" id="PS50928">
    <property type="entry name" value="ABC_TM1"/>
    <property type="match status" value="1"/>
</dbReference>
<evidence type="ECO:0000256" key="3">
    <source>
        <dbReference type="ARBA" id="ARBA00022475"/>
    </source>
</evidence>
<dbReference type="SUPFAM" id="SSF161098">
    <property type="entry name" value="MetI-like"/>
    <property type="match status" value="1"/>
</dbReference>
<feature type="transmembrane region" description="Helical" evidence="7">
    <location>
        <begin position="94"/>
        <end position="119"/>
    </location>
</feature>
<dbReference type="AlphaFoldDB" id="A0A1B8RNM1"/>
<keyword evidence="4 7" id="KW-0812">Transmembrane</keyword>
<dbReference type="Gene3D" id="1.10.3720.10">
    <property type="entry name" value="MetI-like"/>
    <property type="match status" value="1"/>
</dbReference>
<protein>
    <submittedName>
        <fullName evidence="9">Peptide ABC transporter permease</fullName>
    </submittedName>
</protein>
<keyword evidence="2 7" id="KW-0813">Transport</keyword>
<dbReference type="InterPro" id="IPR050366">
    <property type="entry name" value="BP-dependent_transpt_permease"/>
</dbReference>
<feature type="transmembrane region" description="Helical" evidence="7">
    <location>
        <begin position="270"/>
        <end position="293"/>
    </location>
</feature>
<dbReference type="PANTHER" id="PTHR43386:SF1">
    <property type="entry name" value="D,D-DIPEPTIDE TRANSPORT SYSTEM PERMEASE PROTEIN DDPC-RELATED"/>
    <property type="match status" value="1"/>
</dbReference>